<dbReference type="Pfam" id="PF14310">
    <property type="entry name" value="Fn3-like"/>
    <property type="match status" value="1"/>
</dbReference>
<dbReference type="SUPFAM" id="SSF52279">
    <property type="entry name" value="Beta-D-glucan exohydrolase, C-terminal domain"/>
    <property type="match status" value="1"/>
</dbReference>
<name>A0A4Q0VJ88_9LACO</name>
<evidence type="ECO:0000259" key="3">
    <source>
        <dbReference type="SMART" id="SM01217"/>
    </source>
</evidence>
<dbReference type="InterPro" id="IPR036881">
    <property type="entry name" value="Glyco_hydro_3_C_sf"/>
</dbReference>
<protein>
    <submittedName>
        <fullName evidence="4">Glycosyl hydrolase</fullName>
    </submittedName>
</protein>
<dbReference type="GO" id="GO:0005975">
    <property type="term" value="P:carbohydrate metabolic process"/>
    <property type="evidence" value="ECO:0007669"/>
    <property type="project" value="InterPro"/>
</dbReference>
<dbReference type="Pfam" id="PF01915">
    <property type="entry name" value="Glyco_hydro_3_C"/>
    <property type="match status" value="1"/>
</dbReference>
<reference evidence="4 5" key="1">
    <citation type="submission" date="2018-08" db="EMBL/GenBank/DDBJ databases">
        <title>Lactobacillus suantsai sp. nov., isolated from traditional fermented suan-tsai in Taiwan.</title>
        <authorList>
            <person name="Huang C.-H."/>
        </authorList>
    </citation>
    <scope>NUCLEOTIDE SEQUENCE [LARGE SCALE GENOMIC DNA]</scope>
    <source>
        <strain evidence="4 5">BCRC 12945</strain>
    </source>
</reference>
<dbReference type="SMART" id="SM01217">
    <property type="entry name" value="Fn3_like"/>
    <property type="match status" value="1"/>
</dbReference>
<proteinExistence type="inferred from homology"/>
<dbReference type="InterPro" id="IPR050288">
    <property type="entry name" value="Cellulose_deg_GH3"/>
</dbReference>
<dbReference type="OrthoDB" id="9805821at2"/>
<dbReference type="InterPro" id="IPR026891">
    <property type="entry name" value="Fn3-like"/>
</dbReference>
<evidence type="ECO:0000313" key="5">
    <source>
        <dbReference type="Proteomes" id="UP000290602"/>
    </source>
</evidence>
<dbReference type="InterPro" id="IPR002772">
    <property type="entry name" value="Glyco_hydro_3_C"/>
</dbReference>
<dbReference type="AlphaFoldDB" id="A0A4Q0VJ88"/>
<dbReference type="InterPro" id="IPR017853">
    <property type="entry name" value="GH"/>
</dbReference>
<organism evidence="4 5">
    <name type="scientific">Levilactobacillus suantsaii</name>
    <dbReference type="NCBI Taxonomy" id="2292255"/>
    <lineage>
        <taxon>Bacteria</taxon>
        <taxon>Bacillati</taxon>
        <taxon>Bacillota</taxon>
        <taxon>Bacilli</taxon>
        <taxon>Lactobacillales</taxon>
        <taxon>Lactobacillaceae</taxon>
        <taxon>Levilactobacillus</taxon>
    </lineage>
</organism>
<dbReference type="Pfam" id="PF00933">
    <property type="entry name" value="Glyco_hydro_3"/>
    <property type="match status" value="1"/>
</dbReference>
<dbReference type="GO" id="GO:0008422">
    <property type="term" value="F:beta-glucosidase activity"/>
    <property type="evidence" value="ECO:0007669"/>
    <property type="project" value="UniProtKB-ARBA"/>
</dbReference>
<dbReference type="Gene3D" id="3.20.20.300">
    <property type="entry name" value="Glycoside hydrolase, family 3, N-terminal domain"/>
    <property type="match status" value="1"/>
</dbReference>
<evidence type="ECO:0000313" key="4">
    <source>
        <dbReference type="EMBL" id="RXI78741.1"/>
    </source>
</evidence>
<dbReference type="Proteomes" id="UP000290602">
    <property type="component" value="Unassembled WGS sequence"/>
</dbReference>
<gene>
    <name evidence="4" type="ORF">DXH47_05750</name>
</gene>
<dbReference type="FunFam" id="2.60.40.10:FF:000495">
    <property type="entry name" value="Periplasmic beta-glucosidase"/>
    <property type="match status" value="1"/>
</dbReference>
<dbReference type="RefSeq" id="WP_129032407.1">
    <property type="nucleotide sequence ID" value="NZ_CP059603.1"/>
</dbReference>
<dbReference type="Gene3D" id="2.60.40.10">
    <property type="entry name" value="Immunoglobulins"/>
    <property type="match status" value="1"/>
</dbReference>
<dbReference type="InterPro" id="IPR013783">
    <property type="entry name" value="Ig-like_fold"/>
</dbReference>
<keyword evidence="5" id="KW-1185">Reference proteome</keyword>
<accession>A0A4Q0VJ88</accession>
<sequence>MANTDPVTLVAQLTLAEKAALVSGKDFWYTEAVKHANLPKIMMTDGPSGLRKQAEGADALGLNDSVQAINFPALALSASSFNRDLLQELGQHLGQAAKANQVSVLLGPGVNIKRSPLAGRNFEYFSEDPLVAGELGAAYVQGVQSQGVGVSVKHFAANNRENQRFTASSNVDERTLREIYLSTFERIVKKAQPASLMCSYNAINHRLNSQNKRLLTDILRNEWNFKGVMLSDWGAVADQEAALKAGLDLEMPGKGQTSTQNILDAVQDGRLAEAQLDRAVERIVAMVQHYPADQSAADGYDLKEQHQFARKVADESIVLLKNDQNVLPVQASDHLGVIGKLAAKPRYQAGGSSHVNAFHVTTPLEAIQAADNASDYAEGYALTDDQEDDKLTAEAVAVAKKADKVIFFAGVPEADESEGFDKTTIDLPANQTTLLAKIAAVNPHVIVVLQNGSAITMPWRDQVAGIVETYLAGEAVGEATWDVLSGAVNPSGHLAETFPLRLADTPAATTFNASPTDENYREGLFVGYRYYDSKQVPVLYPFGYGLSYTQFAYSDLTVQEQADHHVAVSLTVRNTGERAGRATPQLYVANRTSHIEKPAKELRGFTTVDLKPGESQTVTIDLSQRAFSWYNPQTQSWQSDSGDYDILVGQSVADIELQQTLQLDWGTNDAPTVTQNTYFSDILKRDDLDQALATSGLDKVLSDLTSSGDNAKLLENIPLRSAVMLGISEQQITQFIQLANQPVTD</sequence>
<dbReference type="EMBL" id="QXIL01000008">
    <property type="protein sequence ID" value="RXI78741.1"/>
    <property type="molecule type" value="Genomic_DNA"/>
</dbReference>
<evidence type="ECO:0000256" key="2">
    <source>
        <dbReference type="ARBA" id="ARBA00022801"/>
    </source>
</evidence>
<comment type="similarity">
    <text evidence="1">Belongs to the glycosyl hydrolase 3 family.</text>
</comment>
<dbReference type="InterPro" id="IPR036962">
    <property type="entry name" value="Glyco_hydro_3_N_sf"/>
</dbReference>
<evidence type="ECO:0000256" key="1">
    <source>
        <dbReference type="ARBA" id="ARBA00005336"/>
    </source>
</evidence>
<dbReference type="PANTHER" id="PTHR42715">
    <property type="entry name" value="BETA-GLUCOSIDASE"/>
    <property type="match status" value="1"/>
</dbReference>
<dbReference type="Gene3D" id="3.40.50.1700">
    <property type="entry name" value="Glycoside hydrolase family 3 C-terminal domain"/>
    <property type="match status" value="1"/>
</dbReference>
<dbReference type="PANTHER" id="PTHR42715:SF10">
    <property type="entry name" value="BETA-GLUCOSIDASE"/>
    <property type="match status" value="1"/>
</dbReference>
<dbReference type="InterPro" id="IPR001764">
    <property type="entry name" value="Glyco_hydro_3_N"/>
</dbReference>
<comment type="caution">
    <text evidence="4">The sequence shown here is derived from an EMBL/GenBank/DDBJ whole genome shotgun (WGS) entry which is preliminary data.</text>
</comment>
<feature type="domain" description="Fibronectin type III-like" evidence="3">
    <location>
        <begin position="582"/>
        <end position="652"/>
    </location>
</feature>
<keyword evidence="2 4" id="KW-0378">Hydrolase</keyword>
<dbReference type="SUPFAM" id="SSF51445">
    <property type="entry name" value="(Trans)glycosidases"/>
    <property type="match status" value="1"/>
</dbReference>
<dbReference type="PRINTS" id="PR00133">
    <property type="entry name" value="GLHYDRLASE3"/>
</dbReference>